<protein>
    <submittedName>
        <fullName evidence="1">C6 transcription factor</fullName>
    </submittedName>
</protein>
<evidence type="ECO:0000313" key="1">
    <source>
        <dbReference type="EMBL" id="OAQ60245.1"/>
    </source>
</evidence>
<dbReference type="AlphaFoldDB" id="A0A179F4B4"/>
<gene>
    <name evidence="1" type="ORF">VFPPC_10671</name>
</gene>
<dbReference type="PANTHER" id="PTHR47785">
    <property type="entry name" value="ZN(II)2CYS6 TRANSCRIPTION FACTOR (EUROFUNG)-RELATED-RELATED"/>
    <property type="match status" value="1"/>
</dbReference>
<dbReference type="RefSeq" id="XP_018138155.1">
    <property type="nucleotide sequence ID" value="XM_018288996.1"/>
</dbReference>
<dbReference type="InterPro" id="IPR053181">
    <property type="entry name" value="EcdB-like_regulator"/>
</dbReference>
<dbReference type="CDD" id="cd12148">
    <property type="entry name" value="fungal_TF_MHR"/>
    <property type="match status" value="1"/>
</dbReference>
<reference evidence="1 2" key="1">
    <citation type="journal article" date="2016" name="PLoS Pathog.">
        <title>Biosynthesis of antibiotic leucinostatins in bio-control fungus Purpureocillium lilacinum and their inhibition on phytophthora revealed by genome mining.</title>
        <authorList>
            <person name="Wang G."/>
            <person name="Liu Z."/>
            <person name="Lin R."/>
            <person name="Li E."/>
            <person name="Mao Z."/>
            <person name="Ling J."/>
            <person name="Yang Y."/>
            <person name="Yin W.B."/>
            <person name="Xie B."/>
        </authorList>
    </citation>
    <scope>NUCLEOTIDE SEQUENCE [LARGE SCALE GENOMIC DNA]</scope>
    <source>
        <strain evidence="1">170</strain>
    </source>
</reference>
<accession>A0A179F4B4</accession>
<name>A0A179F4B4_METCM</name>
<dbReference type="KEGG" id="pchm:VFPPC_10671"/>
<keyword evidence="2" id="KW-1185">Reference proteome</keyword>
<evidence type="ECO:0000313" key="2">
    <source>
        <dbReference type="Proteomes" id="UP000078397"/>
    </source>
</evidence>
<proteinExistence type="predicted"/>
<comment type="caution">
    <text evidence="1">The sequence shown here is derived from an EMBL/GenBank/DDBJ whole genome shotgun (WGS) entry which is preliminary data.</text>
</comment>
<dbReference type="EMBL" id="LSBJ02000009">
    <property type="protein sequence ID" value="OAQ60245.1"/>
    <property type="molecule type" value="Genomic_DNA"/>
</dbReference>
<organism evidence="1 2">
    <name type="scientific">Pochonia chlamydosporia 170</name>
    <dbReference type="NCBI Taxonomy" id="1380566"/>
    <lineage>
        <taxon>Eukaryota</taxon>
        <taxon>Fungi</taxon>
        <taxon>Dikarya</taxon>
        <taxon>Ascomycota</taxon>
        <taxon>Pezizomycotina</taxon>
        <taxon>Sordariomycetes</taxon>
        <taxon>Hypocreomycetidae</taxon>
        <taxon>Hypocreales</taxon>
        <taxon>Clavicipitaceae</taxon>
        <taxon>Pochonia</taxon>
    </lineage>
</organism>
<dbReference type="GeneID" id="28852990"/>
<dbReference type="Proteomes" id="UP000078397">
    <property type="component" value="Unassembled WGS sequence"/>
</dbReference>
<dbReference type="OrthoDB" id="4685598at2759"/>
<sequence length="380" mass="43160">MAGLGEDYGSMMVRLEQTAPLATSATTSMFVLQHGKVMAALQSFSSKLHPWYPILEDKFSECISSFMANAFERRTDTFLVLMVLASGTIAQYESHSLALEDRPDAMYLNAAMEMLHLVILEQTMRSVQCLVAASIHYYLLLKPIQAHDLAMLAIKKAQNLHMSGALQHDLVHQEHWIRVYRIALLIEGELVIPLQLADSNAWDTEEEIPLPTGTDIWSYENDAALLPADSPGTTASVQSDDVITYLLAEIAMRRMLRRNTTAISISTDGSAEYAPLIAKELESQLEQWFSFLPEPLRFSREFDDKHHDHSLQTPFLRTQYWACMVSFYWPAVVQVMEAKQLTETTANGCRLYFKSFREFVRSAVRALGYCLPNKWTIYAR</sequence>
<dbReference type="PANTHER" id="PTHR47785:SF3">
    <property type="entry name" value="ZN(2)-C6 FUNGAL-TYPE DOMAIN-CONTAINING PROTEIN"/>
    <property type="match status" value="1"/>
</dbReference>